<dbReference type="EMBL" id="JACHDR010000001">
    <property type="protein sequence ID" value="MBB5513139.1"/>
    <property type="molecule type" value="Genomic_DNA"/>
</dbReference>
<comment type="caution">
    <text evidence="2">The sequence shown here is derived from an EMBL/GenBank/DDBJ whole genome shotgun (WGS) entry which is preliminary data.</text>
</comment>
<reference evidence="2 3" key="1">
    <citation type="submission" date="2020-08" db="EMBL/GenBank/DDBJ databases">
        <title>Sequencing the genomes of 1000 actinobacteria strains.</title>
        <authorList>
            <person name="Klenk H.-P."/>
        </authorList>
    </citation>
    <scope>NUCLEOTIDE SEQUENCE [LARGE SCALE GENOMIC DNA]</scope>
    <source>
        <strain evidence="2 3">DSM 105783</strain>
    </source>
</reference>
<proteinExistence type="predicted"/>
<feature type="region of interest" description="Disordered" evidence="1">
    <location>
        <begin position="1"/>
        <end position="29"/>
    </location>
</feature>
<sequence>MPSLKDRKTLERVRAQRADSQRSISPREDEIKNDAATGLRLINSFKNKAVGRAVLLSGISPEDARRLGAV</sequence>
<evidence type="ECO:0000313" key="2">
    <source>
        <dbReference type="EMBL" id="MBB5513139.1"/>
    </source>
</evidence>
<protein>
    <submittedName>
        <fullName evidence="2">Uncharacterized protein</fullName>
    </submittedName>
</protein>
<evidence type="ECO:0000313" key="3">
    <source>
        <dbReference type="Proteomes" id="UP000580797"/>
    </source>
</evidence>
<dbReference type="Proteomes" id="UP000580797">
    <property type="component" value="Unassembled WGS sequence"/>
</dbReference>
<dbReference type="AlphaFoldDB" id="A0A7W8X1T4"/>
<organism evidence="2 3">
    <name type="scientific">Neomicrococcus aestuarii</name>
    <dbReference type="NCBI Taxonomy" id="556325"/>
    <lineage>
        <taxon>Bacteria</taxon>
        <taxon>Bacillati</taxon>
        <taxon>Actinomycetota</taxon>
        <taxon>Actinomycetes</taxon>
        <taxon>Micrococcales</taxon>
        <taxon>Micrococcaceae</taxon>
        <taxon>Neomicrococcus</taxon>
    </lineage>
</organism>
<dbReference type="RefSeq" id="WP_183665336.1">
    <property type="nucleotide sequence ID" value="NZ_BAAARH010000002.1"/>
</dbReference>
<gene>
    <name evidence="2" type="ORF">HD598_001826</name>
</gene>
<name>A0A7W8X1T4_9MICC</name>
<accession>A0A7W8X1T4</accession>
<evidence type="ECO:0000256" key="1">
    <source>
        <dbReference type="SAM" id="MobiDB-lite"/>
    </source>
</evidence>